<feature type="compositionally biased region" description="Polar residues" evidence="2">
    <location>
        <begin position="285"/>
        <end position="306"/>
    </location>
</feature>
<protein>
    <submittedName>
        <fullName evidence="3">Uncharacterized protein</fullName>
    </submittedName>
</protein>
<dbReference type="OrthoDB" id="10044099at2759"/>
<feature type="compositionally biased region" description="Low complexity" evidence="2">
    <location>
        <begin position="307"/>
        <end position="324"/>
    </location>
</feature>
<keyword evidence="1" id="KW-0175">Coiled coil</keyword>
<keyword evidence="4" id="KW-1185">Reference proteome</keyword>
<feature type="compositionally biased region" description="Low complexity" evidence="2">
    <location>
        <begin position="163"/>
        <end position="177"/>
    </location>
</feature>
<organism evidence="3 4">
    <name type="scientific">Halteria grandinella</name>
    <dbReference type="NCBI Taxonomy" id="5974"/>
    <lineage>
        <taxon>Eukaryota</taxon>
        <taxon>Sar</taxon>
        <taxon>Alveolata</taxon>
        <taxon>Ciliophora</taxon>
        <taxon>Intramacronucleata</taxon>
        <taxon>Spirotrichea</taxon>
        <taxon>Stichotrichia</taxon>
        <taxon>Sporadotrichida</taxon>
        <taxon>Halteriidae</taxon>
        <taxon>Halteria</taxon>
    </lineage>
</organism>
<reference evidence="3" key="1">
    <citation type="submission" date="2019-06" db="EMBL/GenBank/DDBJ databases">
        <authorList>
            <person name="Zheng W."/>
        </authorList>
    </citation>
    <scope>NUCLEOTIDE SEQUENCE</scope>
    <source>
        <strain evidence="3">QDHG01</strain>
    </source>
</reference>
<feature type="compositionally biased region" description="Basic and acidic residues" evidence="2">
    <location>
        <begin position="206"/>
        <end position="249"/>
    </location>
</feature>
<feature type="region of interest" description="Disordered" evidence="2">
    <location>
        <begin position="803"/>
        <end position="826"/>
    </location>
</feature>
<evidence type="ECO:0000313" key="4">
    <source>
        <dbReference type="Proteomes" id="UP000785679"/>
    </source>
</evidence>
<gene>
    <name evidence="3" type="ORF">FGO68_gene14556</name>
</gene>
<evidence type="ECO:0000313" key="3">
    <source>
        <dbReference type="EMBL" id="TNV83179.1"/>
    </source>
</evidence>
<feature type="compositionally biased region" description="Basic and acidic residues" evidence="2">
    <location>
        <begin position="98"/>
        <end position="118"/>
    </location>
</feature>
<feature type="compositionally biased region" description="Polar residues" evidence="2">
    <location>
        <begin position="1"/>
        <end position="14"/>
    </location>
</feature>
<name>A0A8J8T5M5_HALGN</name>
<dbReference type="EMBL" id="RRYP01004087">
    <property type="protein sequence ID" value="TNV83179.1"/>
    <property type="molecule type" value="Genomic_DNA"/>
</dbReference>
<feature type="compositionally biased region" description="Polar residues" evidence="2">
    <location>
        <begin position="253"/>
        <end position="263"/>
    </location>
</feature>
<evidence type="ECO:0000256" key="1">
    <source>
        <dbReference type="SAM" id="Coils"/>
    </source>
</evidence>
<feature type="compositionally biased region" description="Basic and acidic residues" evidence="2">
    <location>
        <begin position="186"/>
        <end position="195"/>
    </location>
</feature>
<comment type="caution">
    <text evidence="3">The sequence shown here is derived from an EMBL/GenBank/DDBJ whole genome shotgun (WGS) entry which is preliminary data.</text>
</comment>
<dbReference type="Proteomes" id="UP000785679">
    <property type="component" value="Unassembled WGS sequence"/>
</dbReference>
<accession>A0A8J8T5M5</accession>
<feature type="region of interest" description="Disordered" evidence="2">
    <location>
        <begin position="48"/>
        <end position="340"/>
    </location>
</feature>
<feature type="compositionally biased region" description="Polar residues" evidence="2">
    <location>
        <begin position="48"/>
        <end position="95"/>
    </location>
</feature>
<feature type="region of interest" description="Disordered" evidence="2">
    <location>
        <begin position="1"/>
        <end position="34"/>
    </location>
</feature>
<dbReference type="AlphaFoldDB" id="A0A8J8T5M5"/>
<sequence>MMNQQQYGYNQPTSNRREPLQDMGGLNNLRQGGPSKEFARFANEFLNSNSNSYGGFTNDQNHGIGQQPKVIQSLQMNNYQQPLGSRNPNEPNKSVSLDPREKKKLEREERIRREKQELEQFSNYNPFGKGGSGAPYRDQGGNVVTERRPVSNVRGSGAELRGLQNQMQQLQNPPANNSKITSNETVDQREGKYKQQLEYQEILRQQMEEKKAKENEDKRRMMEQDMRDEMRFKEELEKERQRQADEKSKKSGAMSQGGMSDNNMMPKKRNGQDEGLGGKVMHSPARQQSPVKPNVAPQNQPQQSANSRFSQPQQSQRLSQQLPSAPARYQNPPVNDSLDHISQYSYHTSSDYQPMAQRFHFDPKRNVDIMPDNMQLNINPALSNLHAPFIMGGTLINQIEKNFDQELSKLKNEMRNQQKEFENQLKQLRDEAQRNIDFRYKAEIELERARDHTQRDQIRPHMMDLSKALSSQPARRSMMNHNEFERMYFRKPTADNPVTTRGGAASMKVFEFNQQSTQNPPGHATILMPINFEGSNSLKAESVFVNMARPNDQLPGNSLLASKQGSLLYQQNLIRQSISDMRTSGQHQIPPPTFQEGVALRQSSKITQLSNQQPAKIPSDILDREVSLTDLQQALDEITALNIGEIPKKTEQQKTQDVIKQAMEQAEYLVESRKKFDPDSYQATIEHIEDAQVESQHYNITQQFLDQARVEKSQKPPNPVLPELNPQVIKKAKEPLIPEDYAKTRQELNQARAENEWLPSKSEFFPQLSPQALKQIKKSPAKEYQGLHSENMEISALLDKFQAASSQPPNDQAAYDNDVFESSQEL</sequence>
<evidence type="ECO:0000256" key="2">
    <source>
        <dbReference type="SAM" id="MobiDB-lite"/>
    </source>
</evidence>
<proteinExistence type="predicted"/>
<feature type="coiled-coil region" evidence="1">
    <location>
        <begin position="396"/>
        <end position="434"/>
    </location>
</feature>